<feature type="non-terminal residue" evidence="1">
    <location>
        <position position="81"/>
    </location>
</feature>
<sequence length="81" mass="9734">MFSIGEHILAIQGHPEYTMDILFNLVERLRNQNEIESDFVEDLKARLESAEPEREVWKKICKNFLNRRLTREPLKFIMVED</sequence>
<dbReference type="HOGENOM" id="CLU_2763092_0_0_1"/>
<name>U5CXR0_AMBTC</name>
<dbReference type="Proteomes" id="UP000017836">
    <property type="component" value="Unassembled WGS sequence"/>
</dbReference>
<evidence type="ECO:0000313" key="2">
    <source>
        <dbReference type="Proteomes" id="UP000017836"/>
    </source>
</evidence>
<organism evidence="1 2">
    <name type="scientific">Amborella trichopoda</name>
    <dbReference type="NCBI Taxonomy" id="13333"/>
    <lineage>
        <taxon>Eukaryota</taxon>
        <taxon>Viridiplantae</taxon>
        <taxon>Streptophyta</taxon>
        <taxon>Embryophyta</taxon>
        <taxon>Tracheophyta</taxon>
        <taxon>Spermatophyta</taxon>
        <taxon>Magnoliopsida</taxon>
        <taxon>Amborellales</taxon>
        <taxon>Amborellaceae</taxon>
        <taxon>Amborella</taxon>
    </lineage>
</organism>
<dbReference type="EMBL" id="KI394853">
    <property type="protein sequence ID" value="ERN00642.1"/>
    <property type="molecule type" value="Genomic_DNA"/>
</dbReference>
<dbReference type="OMA" id="EPLKFIM"/>
<reference evidence="2" key="1">
    <citation type="journal article" date="2013" name="Science">
        <title>The Amborella genome and the evolution of flowering plants.</title>
        <authorList>
            <consortium name="Amborella Genome Project"/>
        </authorList>
    </citation>
    <scope>NUCLEOTIDE SEQUENCE [LARGE SCALE GENOMIC DNA]</scope>
</reference>
<dbReference type="PANTHER" id="PTHR42695:SF9">
    <property type="entry name" value="GAMMA-GLUTAMYL PEPTIDASE 2-RELATED"/>
    <property type="match status" value="1"/>
</dbReference>
<proteinExistence type="predicted"/>
<dbReference type="AlphaFoldDB" id="U5CXR0"/>
<evidence type="ECO:0008006" key="3">
    <source>
        <dbReference type="Google" id="ProtNLM"/>
    </source>
</evidence>
<dbReference type="InterPro" id="IPR029062">
    <property type="entry name" value="Class_I_gatase-like"/>
</dbReference>
<keyword evidence="2" id="KW-1185">Reference proteome</keyword>
<dbReference type="Gramene" id="ERN00642">
    <property type="protein sequence ID" value="ERN00642"/>
    <property type="gene ID" value="AMTR_s02767p00008580"/>
</dbReference>
<protein>
    <recommendedName>
        <fullName evidence="3">Glutamine amidotransferase domain-containing protein</fullName>
    </recommendedName>
</protein>
<dbReference type="Gene3D" id="3.40.50.880">
    <property type="match status" value="1"/>
</dbReference>
<dbReference type="SUPFAM" id="SSF52317">
    <property type="entry name" value="Class I glutamine amidotransferase-like"/>
    <property type="match status" value="1"/>
</dbReference>
<evidence type="ECO:0000313" key="1">
    <source>
        <dbReference type="EMBL" id="ERN00642.1"/>
    </source>
</evidence>
<dbReference type="eggNOG" id="KOG3179">
    <property type="taxonomic scope" value="Eukaryota"/>
</dbReference>
<dbReference type="STRING" id="13333.U5CXR0"/>
<dbReference type="InterPro" id="IPR044992">
    <property type="entry name" value="ChyE-like"/>
</dbReference>
<accession>U5CXR0</accession>
<dbReference type="PANTHER" id="PTHR42695">
    <property type="entry name" value="GLUTAMINE AMIDOTRANSFERASE YLR126C-RELATED"/>
    <property type="match status" value="1"/>
</dbReference>
<gene>
    <name evidence="1" type="ORF">AMTR_s02767p00008580</name>
</gene>